<keyword evidence="5" id="KW-0325">Glycoprotein</keyword>
<dbReference type="PANTHER" id="PTHR24049">
    <property type="entry name" value="CRUMBS FAMILY MEMBER"/>
    <property type="match status" value="1"/>
</dbReference>
<protein>
    <recommendedName>
        <fullName evidence="9">EGF-like domain-containing protein</fullName>
    </recommendedName>
</protein>
<dbReference type="PROSITE" id="PS00010">
    <property type="entry name" value="ASX_HYDROXYL"/>
    <property type="match status" value="4"/>
</dbReference>
<feature type="domain" description="EGF-like" evidence="9">
    <location>
        <begin position="459"/>
        <end position="495"/>
    </location>
</feature>
<dbReference type="FunFam" id="2.10.25.10:FF:000327">
    <property type="entry name" value="neurogenic locus notch homolog protein 4"/>
    <property type="match status" value="1"/>
</dbReference>
<dbReference type="GO" id="GO:0032991">
    <property type="term" value="C:protein-containing complex"/>
    <property type="evidence" value="ECO:0007669"/>
    <property type="project" value="TreeGrafter"/>
</dbReference>
<dbReference type="SMART" id="SM00179">
    <property type="entry name" value="EGF_CA"/>
    <property type="match status" value="5"/>
</dbReference>
<evidence type="ECO:0000256" key="6">
    <source>
        <dbReference type="PROSITE-ProRule" id="PRU00076"/>
    </source>
</evidence>
<feature type="domain" description="EGF-like" evidence="9">
    <location>
        <begin position="535"/>
        <end position="571"/>
    </location>
</feature>
<feature type="disulfide bond" evidence="6">
    <location>
        <begin position="561"/>
        <end position="570"/>
    </location>
</feature>
<feature type="disulfide bond" evidence="6">
    <location>
        <begin position="485"/>
        <end position="494"/>
    </location>
</feature>
<dbReference type="InterPro" id="IPR018097">
    <property type="entry name" value="EGF_Ca-bd_CS"/>
</dbReference>
<dbReference type="FunFam" id="2.10.25.10:FF:000122">
    <property type="entry name" value="Protein crumbs homolog 2"/>
    <property type="match status" value="1"/>
</dbReference>
<name>A0A8W8M095_MAGGI</name>
<keyword evidence="2 8" id="KW-0732">Signal</keyword>
<feature type="domain" description="EGF-like" evidence="9">
    <location>
        <begin position="421"/>
        <end position="457"/>
    </location>
</feature>
<dbReference type="CDD" id="cd00054">
    <property type="entry name" value="EGF_CA"/>
    <property type="match status" value="5"/>
</dbReference>
<evidence type="ECO:0000256" key="2">
    <source>
        <dbReference type="ARBA" id="ARBA00022729"/>
    </source>
</evidence>
<evidence type="ECO:0000256" key="3">
    <source>
        <dbReference type="ARBA" id="ARBA00022737"/>
    </source>
</evidence>
<dbReference type="PROSITE" id="PS01187">
    <property type="entry name" value="EGF_CA"/>
    <property type="match status" value="2"/>
</dbReference>
<reference evidence="10" key="1">
    <citation type="submission" date="2022-08" db="UniProtKB">
        <authorList>
            <consortium name="EnsemblMetazoa"/>
        </authorList>
    </citation>
    <scope>IDENTIFICATION</scope>
    <source>
        <strain evidence="10">05x7-T-G4-1.051#20</strain>
    </source>
</reference>
<organism evidence="10 11">
    <name type="scientific">Magallana gigas</name>
    <name type="common">Pacific oyster</name>
    <name type="synonym">Crassostrea gigas</name>
    <dbReference type="NCBI Taxonomy" id="29159"/>
    <lineage>
        <taxon>Eukaryota</taxon>
        <taxon>Metazoa</taxon>
        <taxon>Spiralia</taxon>
        <taxon>Lophotrochozoa</taxon>
        <taxon>Mollusca</taxon>
        <taxon>Bivalvia</taxon>
        <taxon>Autobranchia</taxon>
        <taxon>Pteriomorphia</taxon>
        <taxon>Ostreida</taxon>
        <taxon>Ostreoidea</taxon>
        <taxon>Ostreidae</taxon>
        <taxon>Magallana</taxon>
    </lineage>
</organism>
<evidence type="ECO:0000256" key="4">
    <source>
        <dbReference type="ARBA" id="ARBA00023157"/>
    </source>
</evidence>
<dbReference type="GO" id="GO:0045197">
    <property type="term" value="P:establishment or maintenance of epithelial cell apical/basal polarity"/>
    <property type="evidence" value="ECO:0007669"/>
    <property type="project" value="TreeGrafter"/>
</dbReference>
<dbReference type="GO" id="GO:0005509">
    <property type="term" value="F:calcium ion binding"/>
    <property type="evidence" value="ECO:0007669"/>
    <property type="project" value="InterPro"/>
</dbReference>
<accession>A0A8W8M095</accession>
<keyword evidence="1 6" id="KW-0245">EGF-like domain</keyword>
<evidence type="ECO:0000313" key="10">
    <source>
        <dbReference type="EnsemblMetazoa" id="G30682.1:cds"/>
    </source>
</evidence>
<dbReference type="FunFam" id="2.10.25.10:FF:000143">
    <property type="entry name" value="Protein crumbs 1"/>
    <property type="match status" value="1"/>
</dbReference>
<dbReference type="SUPFAM" id="SSF57196">
    <property type="entry name" value="EGF/Laminin"/>
    <property type="match status" value="5"/>
</dbReference>
<feature type="signal peptide" evidence="8">
    <location>
        <begin position="1"/>
        <end position="23"/>
    </location>
</feature>
<keyword evidence="11" id="KW-1185">Reference proteome</keyword>
<dbReference type="InterPro" id="IPR000152">
    <property type="entry name" value="EGF-type_Asp/Asn_hydroxyl_site"/>
</dbReference>
<feature type="domain" description="EGF-like" evidence="9">
    <location>
        <begin position="497"/>
        <end position="533"/>
    </location>
</feature>
<feature type="disulfide bond" evidence="6">
    <location>
        <begin position="523"/>
        <end position="532"/>
    </location>
</feature>
<dbReference type="Proteomes" id="UP000005408">
    <property type="component" value="Unassembled WGS sequence"/>
</dbReference>
<keyword evidence="3" id="KW-0677">Repeat</keyword>
<keyword evidence="7" id="KW-0472">Membrane</keyword>
<feature type="transmembrane region" description="Helical" evidence="7">
    <location>
        <begin position="604"/>
        <end position="626"/>
    </location>
</feature>
<sequence>LNMSGRHLLLCISLSLLELPIEASHFRGGTISWKPTGNGNEVRFSFKLGWTYGNGPGCTPSKVGQLVTGHNLLFWRCTSGCNGTVKLANTNYICTGASVSDDWEQGENTFIHTFPGIGPYTVEFIGGAWVSLDYGNAGSWSVGTVVYLADRSDTHTKNRSPVTTGKPMYTLQYGCQATIRIPVVDDDGDTVRCRWSTGSECVSICNALPSATIDSNTCTISFPANHTSNGKYAVAVSVEDYPKSTITIGSQVYTSSTKMSTVNLQFLVQTPPVSVNCNDKPRFISPTPAQGSTIQTDILQIFHLSFYVTNTRRITKVDITSPAGMTYTSLQSVPSQPGSVFVTTSWTPQQNQIGIHIVCALAEDSIGKTSESRCINVNVNDVSPCISGPCQNNGTCVRKSLTQNYTCTCVLGFTGQFCEIDKNECLSGPCQNGGTCLDLINRFECQCVPGYTGNQCEIDINECTSGPCHNDGSCLDLINRFECMCVPGYTGSRCEIDINECASNPCENQATCNDLVNFFNCTCLSGFTGDRCQIDINECASNPCENQATCNDLVNFFNCTCLPGFTGDRCQIDINECETGPCIFLFDCEDRINDYHCNLIEWKLALIILTFVMLSLIVICVFTCIFKRKTYKDMDHNWLAYFGDIHQADMQSKVLFNRKIPFRRF</sequence>
<keyword evidence="7" id="KW-1133">Transmembrane helix</keyword>
<dbReference type="FunFam" id="2.10.25.10:FF:000006">
    <property type="entry name" value="Versican core protein-like isoform 1"/>
    <property type="match status" value="1"/>
</dbReference>
<proteinExistence type="predicted"/>
<keyword evidence="4 6" id="KW-1015">Disulfide bond</keyword>
<dbReference type="Gene3D" id="2.10.25.10">
    <property type="entry name" value="Laminin"/>
    <property type="match status" value="5"/>
</dbReference>
<evidence type="ECO:0000313" key="11">
    <source>
        <dbReference type="Proteomes" id="UP000005408"/>
    </source>
</evidence>
<feature type="disulfide bond" evidence="6">
    <location>
        <begin position="390"/>
        <end position="407"/>
    </location>
</feature>
<evidence type="ECO:0000259" key="9">
    <source>
        <dbReference type="PROSITE" id="PS50026"/>
    </source>
</evidence>
<keyword evidence="7" id="KW-0812">Transmembrane</keyword>
<dbReference type="GO" id="GO:0005886">
    <property type="term" value="C:plasma membrane"/>
    <property type="evidence" value="ECO:0007669"/>
    <property type="project" value="TreeGrafter"/>
</dbReference>
<dbReference type="GO" id="GO:0050877">
    <property type="term" value="P:nervous system process"/>
    <property type="evidence" value="ECO:0007669"/>
    <property type="project" value="UniProtKB-ARBA"/>
</dbReference>
<dbReference type="PANTHER" id="PTHR24049:SF22">
    <property type="entry name" value="DROSOPHILA CRUMBS HOMOLOG"/>
    <property type="match status" value="1"/>
</dbReference>
<dbReference type="EnsemblMetazoa" id="G30682.1">
    <property type="protein sequence ID" value="G30682.1:cds"/>
    <property type="gene ID" value="G30682"/>
</dbReference>
<dbReference type="InterPro" id="IPR051022">
    <property type="entry name" value="Notch_Cell-Fate_Det"/>
</dbReference>
<dbReference type="PROSITE" id="PS50026">
    <property type="entry name" value="EGF_3"/>
    <property type="match status" value="5"/>
</dbReference>
<dbReference type="GO" id="GO:0007157">
    <property type="term" value="P:heterophilic cell-cell adhesion via plasma membrane cell adhesion molecules"/>
    <property type="evidence" value="ECO:0007669"/>
    <property type="project" value="TreeGrafter"/>
</dbReference>
<evidence type="ECO:0000256" key="5">
    <source>
        <dbReference type="ARBA" id="ARBA00023180"/>
    </source>
</evidence>
<dbReference type="SMART" id="SM00181">
    <property type="entry name" value="EGF"/>
    <property type="match status" value="5"/>
</dbReference>
<dbReference type="InterPro" id="IPR001881">
    <property type="entry name" value="EGF-like_Ca-bd_dom"/>
</dbReference>
<dbReference type="Pfam" id="PF00008">
    <property type="entry name" value="EGF"/>
    <property type="match status" value="5"/>
</dbReference>
<comment type="caution">
    <text evidence="6">Lacks conserved residue(s) required for the propagation of feature annotation.</text>
</comment>
<feature type="domain" description="EGF-like" evidence="9">
    <location>
        <begin position="381"/>
        <end position="419"/>
    </location>
</feature>
<feature type="disulfide bond" evidence="6">
    <location>
        <begin position="447"/>
        <end position="456"/>
    </location>
</feature>
<evidence type="ECO:0000256" key="8">
    <source>
        <dbReference type="SAM" id="SignalP"/>
    </source>
</evidence>
<dbReference type="FunFam" id="2.10.25.10:FF:000063">
    <property type="entry name" value="Slit guidance ligand 2"/>
    <property type="match status" value="1"/>
</dbReference>
<feature type="chain" id="PRO_5036499700" description="EGF-like domain-containing protein" evidence="8">
    <location>
        <begin position="24"/>
        <end position="665"/>
    </location>
</feature>
<evidence type="ECO:0000256" key="1">
    <source>
        <dbReference type="ARBA" id="ARBA00022536"/>
    </source>
</evidence>
<dbReference type="PRINTS" id="PR00010">
    <property type="entry name" value="EGFBLOOD"/>
</dbReference>
<dbReference type="PROSITE" id="PS01186">
    <property type="entry name" value="EGF_2"/>
    <property type="match status" value="5"/>
</dbReference>
<dbReference type="PROSITE" id="PS00022">
    <property type="entry name" value="EGF_1"/>
    <property type="match status" value="5"/>
</dbReference>
<feature type="disulfide bond" evidence="6">
    <location>
        <begin position="409"/>
        <end position="418"/>
    </location>
</feature>
<dbReference type="InterPro" id="IPR000742">
    <property type="entry name" value="EGF"/>
</dbReference>
<evidence type="ECO:0000256" key="7">
    <source>
        <dbReference type="SAM" id="Phobius"/>
    </source>
</evidence>
<dbReference type="AlphaFoldDB" id="A0A8W8M095"/>